<sequence length="368" mass="40684">MPIPGPLRTLLLRTTPTLAPIRNRAVLSVSGSDATQFLNGLLANSVEGKQSYGAFLHAQGRVLHDIFLYTSASSTAPTYLIEHDPTPSESQPLLNLLKRFVLRSKVRIRDVTEEWAVWAAWGESSGFEKREWGWATSGAVEPIWRNSVNWPWGTDHGVILDRRAPGMGRRLLVRKGDRPHEASTYDMLGTDAYLLHRIMHGVPEGSTDIQPLHAFPIESNLDAMGGLDFRKGCYVGQELTVRTYHTGVIRKRILPVVLSSTTLTNTGPSSNLSIKPVTPAPTNSNPTVARTPRLRGTSTLLSSISTSSVNPSTAVGLALLRLEHLRPGVELFADETTSANGQKWKVEHWWPEWWPERPSCDQGAHNVN</sequence>
<evidence type="ECO:0000313" key="8">
    <source>
        <dbReference type="Proteomes" id="UP000054538"/>
    </source>
</evidence>
<evidence type="ECO:0000256" key="1">
    <source>
        <dbReference type="ARBA" id="ARBA00004173"/>
    </source>
</evidence>
<dbReference type="InterPro" id="IPR027266">
    <property type="entry name" value="TrmE/GcvT-like"/>
</dbReference>
<dbReference type="Gene3D" id="3.30.1360.120">
    <property type="entry name" value="Probable tRNA modification gtpase trme, domain 1"/>
    <property type="match status" value="1"/>
</dbReference>
<dbReference type="InterPro" id="IPR017703">
    <property type="entry name" value="YgfZ/GCV_T_CS"/>
</dbReference>
<dbReference type="STRING" id="930991.A0A0D0DI73"/>
<dbReference type="PANTHER" id="PTHR22602">
    <property type="entry name" value="TRANSFERASE CAF17, MITOCHONDRIAL-RELATED"/>
    <property type="match status" value="1"/>
</dbReference>
<comment type="subcellular location">
    <subcellularLocation>
        <location evidence="1">Mitochondrion</location>
    </subcellularLocation>
</comment>
<dbReference type="InterPro" id="IPR045179">
    <property type="entry name" value="YgfZ/GcvT"/>
</dbReference>
<dbReference type="GO" id="GO:0005759">
    <property type="term" value="C:mitochondrial matrix"/>
    <property type="evidence" value="ECO:0007669"/>
    <property type="project" value="TreeGrafter"/>
</dbReference>
<dbReference type="FunCoup" id="A0A0D0DI73">
    <property type="interactions" value="131"/>
</dbReference>
<evidence type="ECO:0000259" key="6">
    <source>
        <dbReference type="Pfam" id="PF25455"/>
    </source>
</evidence>
<keyword evidence="2" id="KW-0809">Transit peptide</keyword>
<dbReference type="Pfam" id="PF25455">
    <property type="entry name" value="Beta-barrel_CAF17_C"/>
    <property type="match status" value="1"/>
</dbReference>
<protein>
    <recommendedName>
        <fullName evidence="6">CAF17 C-terminal domain-containing protein</fullName>
    </recommendedName>
</protein>
<dbReference type="HOGENOM" id="CLU_007884_7_0_1"/>
<dbReference type="GO" id="GO:0016226">
    <property type="term" value="P:iron-sulfur cluster assembly"/>
    <property type="evidence" value="ECO:0007669"/>
    <property type="project" value="TreeGrafter"/>
</dbReference>
<name>A0A0D0DI73_9AGAM</name>
<evidence type="ECO:0000256" key="5">
    <source>
        <dbReference type="SAM" id="MobiDB-lite"/>
    </source>
</evidence>
<dbReference type="EMBL" id="KN824911">
    <property type="protein sequence ID" value="KIK97992.1"/>
    <property type="molecule type" value="Genomic_DNA"/>
</dbReference>
<keyword evidence="3" id="KW-0496">Mitochondrion</keyword>
<dbReference type="Proteomes" id="UP000054538">
    <property type="component" value="Unassembled WGS sequence"/>
</dbReference>
<feature type="region of interest" description="Disordered" evidence="5">
    <location>
        <begin position="265"/>
        <end position="291"/>
    </location>
</feature>
<feature type="domain" description="CAF17 C-terminal" evidence="6">
    <location>
        <begin position="314"/>
        <end position="355"/>
    </location>
</feature>
<organism evidence="7 8">
    <name type="scientific">Paxillus rubicundulus Ve08.2h10</name>
    <dbReference type="NCBI Taxonomy" id="930991"/>
    <lineage>
        <taxon>Eukaryota</taxon>
        <taxon>Fungi</taxon>
        <taxon>Dikarya</taxon>
        <taxon>Basidiomycota</taxon>
        <taxon>Agaricomycotina</taxon>
        <taxon>Agaricomycetes</taxon>
        <taxon>Agaricomycetidae</taxon>
        <taxon>Boletales</taxon>
        <taxon>Paxilineae</taxon>
        <taxon>Paxillaceae</taxon>
        <taxon>Paxillus</taxon>
    </lineage>
</organism>
<reference evidence="8" key="2">
    <citation type="submission" date="2015-01" db="EMBL/GenBank/DDBJ databases">
        <title>Evolutionary Origins and Diversification of the Mycorrhizal Mutualists.</title>
        <authorList>
            <consortium name="DOE Joint Genome Institute"/>
            <consortium name="Mycorrhizal Genomics Consortium"/>
            <person name="Kohler A."/>
            <person name="Kuo A."/>
            <person name="Nagy L.G."/>
            <person name="Floudas D."/>
            <person name="Copeland A."/>
            <person name="Barry K.W."/>
            <person name="Cichocki N."/>
            <person name="Veneault-Fourrey C."/>
            <person name="LaButti K."/>
            <person name="Lindquist E.A."/>
            <person name="Lipzen A."/>
            <person name="Lundell T."/>
            <person name="Morin E."/>
            <person name="Murat C."/>
            <person name="Riley R."/>
            <person name="Ohm R."/>
            <person name="Sun H."/>
            <person name="Tunlid A."/>
            <person name="Henrissat B."/>
            <person name="Grigoriev I.V."/>
            <person name="Hibbett D.S."/>
            <person name="Martin F."/>
        </authorList>
    </citation>
    <scope>NUCLEOTIDE SEQUENCE [LARGE SCALE GENOMIC DNA]</scope>
    <source>
        <strain evidence="8">Ve08.2h10</strain>
    </source>
</reference>
<evidence type="ECO:0000256" key="4">
    <source>
        <dbReference type="ARBA" id="ARBA00093447"/>
    </source>
</evidence>
<reference evidence="7 8" key="1">
    <citation type="submission" date="2014-04" db="EMBL/GenBank/DDBJ databases">
        <authorList>
            <consortium name="DOE Joint Genome Institute"/>
            <person name="Kuo A."/>
            <person name="Kohler A."/>
            <person name="Jargeat P."/>
            <person name="Nagy L.G."/>
            <person name="Floudas D."/>
            <person name="Copeland A."/>
            <person name="Barry K.W."/>
            <person name="Cichocki N."/>
            <person name="Veneault-Fourrey C."/>
            <person name="LaButti K."/>
            <person name="Lindquist E.A."/>
            <person name="Lipzen A."/>
            <person name="Lundell T."/>
            <person name="Morin E."/>
            <person name="Murat C."/>
            <person name="Sun H."/>
            <person name="Tunlid A."/>
            <person name="Henrissat B."/>
            <person name="Grigoriev I.V."/>
            <person name="Hibbett D.S."/>
            <person name="Martin F."/>
            <person name="Nordberg H.P."/>
            <person name="Cantor M.N."/>
            <person name="Hua S.X."/>
        </authorList>
    </citation>
    <scope>NUCLEOTIDE SEQUENCE [LARGE SCALE GENOMIC DNA]</scope>
    <source>
        <strain evidence="7 8">Ve08.2h10</strain>
    </source>
</reference>
<keyword evidence="8" id="KW-1185">Reference proteome</keyword>
<dbReference type="InterPro" id="IPR057460">
    <property type="entry name" value="CAF17_C"/>
</dbReference>
<gene>
    <name evidence="7" type="ORF">PAXRUDRAFT_824371</name>
</gene>
<evidence type="ECO:0000256" key="3">
    <source>
        <dbReference type="ARBA" id="ARBA00023128"/>
    </source>
</evidence>
<dbReference type="PANTHER" id="PTHR22602:SF0">
    <property type="entry name" value="TRANSFERASE CAF17, MITOCHONDRIAL-RELATED"/>
    <property type="match status" value="1"/>
</dbReference>
<dbReference type="NCBIfam" id="TIGR03317">
    <property type="entry name" value="ygfZ_signature"/>
    <property type="match status" value="1"/>
</dbReference>
<dbReference type="InParanoid" id="A0A0D0DI73"/>
<dbReference type="AlphaFoldDB" id="A0A0D0DI73"/>
<evidence type="ECO:0000313" key="7">
    <source>
        <dbReference type="EMBL" id="KIK97992.1"/>
    </source>
</evidence>
<dbReference type="SUPFAM" id="SSF103025">
    <property type="entry name" value="Folate-binding domain"/>
    <property type="match status" value="1"/>
</dbReference>
<accession>A0A0D0DI73</accession>
<comment type="similarity">
    <text evidence="4">Belongs to the GcvT family. CAF17/IBA57 subfamily.</text>
</comment>
<dbReference type="OrthoDB" id="191995at2759"/>
<proteinExistence type="inferred from homology"/>
<evidence type="ECO:0000256" key="2">
    <source>
        <dbReference type="ARBA" id="ARBA00022946"/>
    </source>
</evidence>